<dbReference type="Proteomes" id="UP000700596">
    <property type="component" value="Unassembled WGS sequence"/>
</dbReference>
<accession>A0A9P9IQ11</accession>
<sequence>KCLINIRSMLNVIRHSTAYALQMPIATISYRKDNSRRLITTNRSINYYVGIILDVLVQIRGVTTITKF</sequence>
<feature type="non-terminal residue" evidence="1">
    <location>
        <position position="1"/>
    </location>
</feature>
<keyword evidence="2" id="KW-1185">Reference proteome</keyword>
<reference evidence="1" key="1">
    <citation type="journal article" date="2021" name="Nat. Commun.">
        <title>Genetic determinants of endophytism in the Arabidopsis root mycobiome.</title>
        <authorList>
            <person name="Mesny F."/>
            <person name="Miyauchi S."/>
            <person name="Thiergart T."/>
            <person name="Pickel B."/>
            <person name="Atanasova L."/>
            <person name="Karlsson M."/>
            <person name="Huettel B."/>
            <person name="Barry K.W."/>
            <person name="Haridas S."/>
            <person name="Chen C."/>
            <person name="Bauer D."/>
            <person name="Andreopoulos W."/>
            <person name="Pangilinan J."/>
            <person name="LaButti K."/>
            <person name="Riley R."/>
            <person name="Lipzen A."/>
            <person name="Clum A."/>
            <person name="Drula E."/>
            <person name="Henrissat B."/>
            <person name="Kohler A."/>
            <person name="Grigoriev I.V."/>
            <person name="Martin F.M."/>
            <person name="Hacquard S."/>
        </authorList>
    </citation>
    <scope>NUCLEOTIDE SEQUENCE</scope>
    <source>
        <strain evidence="1">MPI-CAGE-CH-0243</strain>
    </source>
</reference>
<name>A0A9P9IQ11_9PLEO</name>
<evidence type="ECO:0000313" key="1">
    <source>
        <dbReference type="EMBL" id="KAH7130833.1"/>
    </source>
</evidence>
<proteinExistence type="predicted"/>
<comment type="caution">
    <text evidence="1">The sequence shown here is derived from an EMBL/GenBank/DDBJ whole genome shotgun (WGS) entry which is preliminary data.</text>
</comment>
<organism evidence="1 2">
    <name type="scientific">Dendryphion nanum</name>
    <dbReference type="NCBI Taxonomy" id="256645"/>
    <lineage>
        <taxon>Eukaryota</taxon>
        <taxon>Fungi</taxon>
        <taxon>Dikarya</taxon>
        <taxon>Ascomycota</taxon>
        <taxon>Pezizomycotina</taxon>
        <taxon>Dothideomycetes</taxon>
        <taxon>Pleosporomycetidae</taxon>
        <taxon>Pleosporales</taxon>
        <taxon>Torulaceae</taxon>
        <taxon>Dendryphion</taxon>
    </lineage>
</organism>
<evidence type="ECO:0000313" key="2">
    <source>
        <dbReference type="Proteomes" id="UP000700596"/>
    </source>
</evidence>
<dbReference type="EMBL" id="JAGMWT010000004">
    <property type="protein sequence ID" value="KAH7130833.1"/>
    <property type="molecule type" value="Genomic_DNA"/>
</dbReference>
<protein>
    <submittedName>
        <fullName evidence="1">Uncharacterized protein</fullName>
    </submittedName>
</protein>
<dbReference type="AlphaFoldDB" id="A0A9P9IQ11"/>
<gene>
    <name evidence="1" type="ORF">B0J11DRAFT_430211</name>
</gene>
<dbReference type="OrthoDB" id="3788962at2759"/>